<keyword evidence="3" id="KW-1185">Reference proteome</keyword>
<evidence type="ECO:0000313" key="3">
    <source>
        <dbReference type="Proteomes" id="UP000265509"/>
    </source>
</evidence>
<dbReference type="InterPro" id="IPR013589">
    <property type="entry name" value="Bac_transglu_N"/>
</dbReference>
<dbReference type="EMBL" id="QRAN01000027">
    <property type="protein sequence ID" value="RLQ20432.1"/>
    <property type="molecule type" value="Genomic_DNA"/>
</dbReference>
<accession>A0A3L7DX95</accession>
<dbReference type="PANTHER" id="PTHR33490">
    <property type="entry name" value="BLR5614 PROTEIN-RELATED"/>
    <property type="match status" value="1"/>
</dbReference>
<evidence type="ECO:0000313" key="2">
    <source>
        <dbReference type="EMBL" id="RLQ20432.1"/>
    </source>
</evidence>
<dbReference type="SUPFAM" id="SSF54001">
    <property type="entry name" value="Cysteine proteinases"/>
    <property type="match status" value="1"/>
</dbReference>
<gene>
    <name evidence="2" type="ORF">DWB85_17620</name>
</gene>
<dbReference type="Pfam" id="PF08379">
    <property type="entry name" value="Bact_transglu_N"/>
    <property type="match status" value="1"/>
</dbReference>
<dbReference type="AlphaFoldDB" id="A0A3L7DX95"/>
<dbReference type="OrthoDB" id="9804872at2"/>
<dbReference type="PANTHER" id="PTHR33490:SF1">
    <property type="entry name" value="SLL1233 PROTEIN"/>
    <property type="match status" value="1"/>
</dbReference>
<dbReference type="Proteomes" id="UP000265509">
    <property type="component" value="Unassembled WGS sequence"/>
</dbReference>
<dbReference type="InterPro" id="IPR038765">
    <property type="entry name" value="Papain-like_cys_pep_sf"/>
</dbReference>
<dbReference type="InterPro" id="IPR002931">
    <property type="entry name" value="Transglutaminase-like"/>
</dbReference>
<dbReference type="Pfam" id="PF01841">
    <property type="entry name" value="Transglut_core"/>
    <property type="match status" value="1"/>
</dbReference>
<proteinExistence type="predicted"/>
<protein>
    <submittedName>
        <fullName evidence="2">Transglutaminase family protein</fullName>
    </submittedName>
</protein>
<dbReference type="SMART" id="SM00460">
    <property type="entry name" value="TGc"/>
    <property type="match status" value="1"/>
</dbReference>
<comment type="caution">
    <text evidence="2">The sequence shown here is derived from an EMBL/GenBank/DDBJ whole genome shotgun (WGS) entry which is preliminary data.</text>
</comment>
<dbReference type="Gene3D" id="3.10.620.30">
    <property type="match status" value="1"/>
</dbReference>
<sequence length="300" mass="32990">MTTLSIHHRTTYRYRQPLKFGPHRLMLRPRESRNLRLLEYDLVCKPAATVTWAQDVLGNAVATAVFSEESDTLVFDSMAELRLDMDRWPVFDIAASAASYPFLLTDDDMTDLGALRLQSYLDSDGQLRNWAQGFVAGNPTDTLGLLKDICSGVAARVAYEVREEEYTQSPEQTLARSRGSCRDFAALFVDAVRSLGFGARIVSGYLYDSEQDTIGSTASGSTHAWAEVYVPGAGWITFDPTNQSLGGHNLAPVAVARHIRQTIPVAGSFIGDKGSFQRMEVSVSVTSKQPNPSTAPPKFQ</sequence>
<dbReference type="RefSeq" id="WP_117957165.1">
    <property type="nucleotide sequence ID" value="NZ_QRAN01000027.1"/>
</dbReference>
<name>A0A3L7DX95_9GAMM</name>
<organism evidence="2 3">
    <name type="scientific">Seongchinamella sediminis</name>
    <dbReference type="NCBI Taxonomy" id="2283635"/>
    <lineage>
        <taxon>Bacteria</taxon>
        <taxon>Pseudomonadati</taxon>
        <taxon>Pseudomonadota</taxon>
        <taxon>Gammaproteobacteria</taxon>
        <taxon>Cellvibrionales</taxon>
        <taxon>Halieaceae</taxon>
        <taxon>Seongchinamella</taxon>
    </lineage>
</organism>
<reference evidence="2 3" key="1">
    <citation type="submission" date="2018-07" db="EMBL/GenBank/DDBJ databases">
        <title>Halioglobus sp. genome submission.</title>
        <authorList>
            <person name="Ye M.-Q."/>
            <person name="Du Z.-J."/>
        </authorList>
    </citation>
    <scope>NUCLEOTIDE SEQUENCE [LARGE SCALE GENOMIC DNA]</scope>
    <source>
        <strain evidence="2 3">U0301</strain>
    </source>
</reference>
<evidence type="ECO:0000259" key="1">
    <source>
        <dbReference type="SMART" id="SM00460"/>
    </source>
</evidence>
<feature type="domain" description="Transglutaminase-like" evidence="1">
    <location>
        <begin position="173"/>
        <end position="242"/>
    </location>
</feature>